<accession>A0AAU2A8M9</accession>
<dbReference type="EMBL" id="CP108222">
    <property type="protein sequence ID" value="WTT20102.1"/>
    <property type="molecule type" value="Genomic_DNA"/>
</dbReference>
<name>A0AAU2A8M9_9ACTN</name>
<protein>
    <submittedName>
        <fullName evidence="1">Uncharacterized protein</fullName>
    </submittedName>
</protein>
<gene>
    <name evidence="1" type="ORF">OHA22_33525</name>
</gene>
<sequence>MRQLIKELVDWARAFLPPERHRRKYLLPRVPPQESLRTNPGAAAAPTVRAWYEPIDGADVALVRPYLTAYEREETARLQQLRSNTPWFAVYRADPDARDIHHQLEVA</sequence>
<evidence type="ECO:0000313" key="1">
    <source>
        <dbReference type="EMBL" id="WTT20102.1"/>
    </source>
</evidence>
<proteinExistence type="predicted"/>
<reference evidence="1" key="1">
    <citation type="submission" date="2022-10" db="EMBL/GenBank/DDBJ databases">
        <title>The complete genomes of actinobacterial strains from the NBC collection.</title>
        <authorList>
            <person name="Joergensen T.S."/>
            <person name="Alvarez Arevalo M."/>
            <person name="Sterndorff E.B."/>
            <person name="Faurdal D."/>
            <person name="Vuksanovic O."/>
            <person name="Mourched A.-S."/>
            <person name="Charusanti P."/>
            <person name="Shaw S."/>
            <person name="Blin K."/>
            <person name="Weber T."/>
        </authorList>
    </citation>
    <scope>NUCLEOTIDE SEQUENCE</scope>
    <source>
        <strain evidence="1">NBC_00093</strain>
    </source>
</reference>
<organism evidence="1">
    <name type="scientific">Streptomyces sp. NBC_00093</name>
    <dbReference type="NCBI Taxonomy" id="2975649"/>
    <lineage>
        <taxon>Bacteria</taxon>
        <taxon>Bacillati</taxon>
        <taxon>Actinomycetota</taxon>
        <taxon>Actinomycetes</taxon>
        <taxon>Kitasatosporales</taxon>
        <taxon>Streptomycetaceae</taxon>
        <taxon>Streptomyces</taxon>
    </lineage>
</organism>
<dbReference type="AlphaFoldDB" id="A0AAU2A8M9"/>